<gene>
    <name evidence="2" type="ORF">RI060_43375</name>
</gene>
<sequence>MDTSWQDQLKKAQDELADIKRDLARYVMVPRWEYELMEKQRERADAAEAELKALKSEVIPARWDGTVILPEHPNGDSTGQSIVCCLADDDTKRPIGLFLDPEQREALGLILVDPASNDNAGGTR</sequence>
<evidence type="ECO:0000313" key="2">
    <source>
        <dbReference type="EMBL" id="WND24166.1"/>
    </source>
</evidence>
<proteinExistence type="predicted"/>
<dbReference type="EMBL" id="CP134214">
    <property type="protein sequence ID" value="WND24166.1"/>
    <property type="molecule type" value="Genomic_DNA"/>
</dbReference>
<dbReference type="Proteomes" id="UP001249394">
    <property type="component" value="Plasmid punmamed1"/>
</dbReference>
<feature type="coiled-coil region" evidence="1">
    <location>
        <begin position="2"/>
        <end position="57"/>
    </location>
</feature>
<name>A0ABY9UMP2_STRVL</name>
<geneLocation type="plasmid" evidence="2 3">
    <name>punmamed1</name>
</geneLocation>
<protein>
    <submittedName>
        <fullName evidence="2">Uncharacterized protein</fullName>
    </submittedName>
</protein>
<keyword evidence="3" id="KW-1185">Reference proteome</keyword>
<accession>A0ABY9UMP2</accession>
<keyword evidence="2" id="KW-0614">Plasmid</keyword>
<evidence type="ECO:0000256" key="1">
    <source>
        <dbReference type="SAM" id="Coils"/>
    </source>
</evidence>
<reference evidence="2 3" key="1">
    <citation type="submission" date="2023-09" db="EMBL/GenBank/DDBJ databases">
        <title>The genome sequence of Streptomyces anthocyanicus.</title>
        <authorList>
            <person name="Mo P."/>
        </authorList>
    </citation>
    <scope>NUCLEOTIDE SEQUENCE [LARGE SCALE GENOMIC DNA]</scope>
    <source>
        <strain evidence="2 3">JCM 4387</strain>
        <plasmid evidence="2 3">punmamed1</plasmid>
    </source>
</reference>
<organism evidence="2 3">
    <name type="scientific">Streptomyces violaceus</name>
    <name type="common">Streptomyces venezuelae</name>
    <dbReference type="NCBI Taxonomy" id="1936"/>
    <lineage>
        <taxon>Bacteria</taxon>
        <taxon>Bacillati</taxon>
        <taxon>Actinomycetota</taxon>
        <taxon>Actinomycetes</taxon>
        <taxon>Kitasatosporales</taxon>
        <taxon>Streptomycetaceae</taxon>
        <taxon>Streptomyces</taxon>
    </lineage>
</organism>
<keyword evidence="1" id="KW-0175">Coiled coil</keyword>
<evidence type="ECO:0000313" key="3">
    <source>
        <dbReference type="Proteomes" id="UP001249394"/>
    </source>
</evidence>